<reference evidence="1 2" key="1">
    <citation type="submission" date="2019-05" db="EMBL/GenBank/DDBJ databases">
        <title>Another draft genome of Portunus trituberculatus and its Hox gene families provides insights of decapod evolution.</title>
        <authorList>
            <person name="Jeong J.-H."/>
            <person name="Song I."/>
            <person name="Kim S."/>
            <person name="Choi T."/>
            <person name="Kim D."/>
            <person name="Ryu S."/>
            <person name="Kim W."/>
        </authorList>
    </citation>
    <scope>NUCLEOTIDE SEQUENCE [LARGE SCALE GENOMIC DNA]</scope>
    <source>
        <tissue evidence="1">Muscle</tissue>
    </source>
</reference>
<evidence type="ECO:0000313" key="1">
    <source>
        <dbReference type="EMBL" id="MPC61610.1"/>
    </source>
</evidence>
<accession>A0A5B7GN54</accession>
<evidence type="ECO:0000313" key="2">
    <source>
        <dbReference type="Proteomes" id="UP000324222"/>
    </source>
</evidence>
<organism evidence="1 2">
    <name type="scientific">Portunus trituberculatus</name>
    <name type="common">Swimming crab</name>
    <name type="synonym">Neptunus trituberculatus</name>
    <dbReference type="NCBI Taxonomy" id="210409"/>
    <lineage>
        <taxon>Eukaryota</taxon>
        <taxon>Metazoa</taxon>
        <taxon>Ecdysozoa</taxon>
        <taxon>Arthropoda</taxon>
        <taxon>Crustacea</taxon>
        <taxon>Multicrustacea</taxon>
        <taxon>Malacostraca</taxon>
        <taxon>Eumalacostraca</taxon>
        <taxon>Eucarida</taxon>
        <taxon>Decapoda</taxon>
        <taxon>Pleocyemata</taxon>
        <taxon>Brachyura</taxon>
        <taxon>Eubrachyura</taxon>
        <taxon>Portunoidea</taxon>
        <taxon>Portunidae</taxon>
        <taxon>Portuninae</taxon>
        <taxon>Portunus</taxon>
    </lineage>
</organism>
<protein>
    <submittedName>
        <fullName evidence="1">Uncharacterized protein</fullName>
    </submittedName>
</protein>
<name>A0A5B7GN54_PORTR</name>
<keyword evidence="2" id="KW-1185">Reference proteome</keyword>
<proteinExistence type="predicted"/>
<dbReference type="AlphaFoldDB" id="A0A5B7GN54"/>
<sequence length="98" mass="10847">MNSPTATCLSGFMNCEFVSCSLSSFRYFSGLVFASCLLTSAAEPMHTTSLSRYFCHWIAILASETSQMNIESKKEVSEKTSCADIILFPSQYLPYVTS</sequence>
<dbReference type="EMBL" id="VSRR010018699">
    <property type="protein sequence ID" value="MPC61610.1"/>
    <property type="molecule type" value="Genomic_DNA"/>
</dbReference>
<dbReference type="Proteomes" id="UP000324222">
    <property type="component" value="Unassembled WGS sequence"/>
</dbReference>
<gene>
    <name evidence="1" type="ORF">E2C01_055684</name>
</gene>
<comment type="caution">
    <text evidence="1">The sequence shown here is derived from an EMBL/GenBank/DDBJ whole genome shotgun (WGS) entry which is preliminary data.</text>
</comment>